<name>A0A1H7L3G9_STIAU</name>
<dbReference type="EMBL" id="FOAP01000003">
    <property type="protein sequence ID" value="SEK93542.1"/>
    <property type="molecule type" value="Genomic_DNA"/>
</dbReference>
<reference evidence="2" key="1">
    <citation type="submission" date="2016-10" db="EMBL/GenBank/DDBJ databases">
        <authorList>
            <person name="Varghese N."/>
            <person name="Submissions S."/>
        </authorList>
    </citation>
    <scope>NUCLEOTIDE SEQUENCE [LARGE SCALE GENOMIC DNA]</scope>
    <source>
        <strain evidence="2">DSM 17044</strain>
    </source>
</reference>
<evidence type="ECO:0000313" key="1">
    <source>
        <dbReference type="EMBL" id="SEK93542.1"/>
    </source>
</evidence>
<sequence length="214" mass="24428">MIADVWRQLLRTDPHAYRARVLFFARTDWHALREHRVSLSLEEFLLHLEALFQPEGLGAGDRFEMSLWWGEEQPHYTLHVRGQDGMRRPESVGNVGAVHRRAVSRWVRDTTRRRHMAPWQVHVGAPPPYRPPQELLDACLAEFPDSRVTSLSVQRFEGVHAPGFSVEPGARIEASLEALDGGTIQVFLGEWTEEDSSRLEEWAQVARSGYAQGA</sequence>
<accession>A0A1H7L3G9</accession>
<evidence type="ECO:0000313" key="2">
    <source>
        <dbReference type="Proteomes" id="UP000182719"/>
    </source>
</evidence>
<dbReference type="AlphaFoldDB" id="A0A1H7L3G9"/>
<protein>
    <submittedName>
        <fullName evidence="1">Uncharacterized protein</fullName>
    </submittedName>
</protein>
<gene>
    <name evidence="1" type="ORF">SAMN05444354_103110</name>
</gene>
<proteinExistence type="predicted"/>
<dbReference type="Proteomes" id="UP000182719">
    <property type="component" value="Unassembled WGS sequence"/>
</dbReference>
<dbReference type="RefSeq" id="WP_075005736.1">
    <property type="nucleotide sequence ID" value="NZ_FOAP01000003.1"/>
</dbReference>
<organism evidence="1 2">
    <name type="scientific">Stigmatella aurantiaca</name>
    <dbReference type="NCBI Taxonomy" id="41"/>
    <lineage>
        <taxon>Bacteria</taxon>
        <taxon>Pseudomonadati</taxon>
        <taxon>Myxococcota</taxon>
        <taxon>Myxococcia</taxon>
        <taxon>Myxococcales</taxon>
        <taxon>Cystobacterineae</taxon>
        <taxon>Archangiaceae</taxon>
        <taxon>Stigmatella</taxon>
    </lineage>
</organism>
<dbReference type="OrthoDB" id="5521923at2"/>
<keyword evidence="2" id="KW-1185">Reference proteome</keyword>